<dbReference type="AlphaFoldDB" id="A0AAW1G241"/>
<comment type="caution">
    <text evidence="2">The sequence shown here is derived from an EMBL/GenBank/DDBJ whole genome shotgun (WGS) entry which is preliminary data.</text>
</comment>
<keyword evidence="3" id="KW-1185">Reference proteome</keyword>
<evidence type="ECO:0000313" key="3">
    <source>
        <dbReference type="Proteomes" id="UP001488805"/>
    </source>
</evidence>
<sequence>MGRRWQQKDSPEQPSADTTHTYVRLGSGDPRLQQERKTRLVEPPGGLHSDVDVLELQFRLCDMCCGPFSGPVSPDPPAAAVGSRVPRVPLGRGWSLLDGAVKRAGRRMVSHAQFGKAARA</sequence>
<gene>
    <name evidence="2" type="ORF">VZT92_003317</name>
</gene>
<dbReference type="Proteomes" id="UP001488805">
    <property type="component" value="Unassembled WGS sequence"/>
</dbReference>
<evidence type="ECO:0000313" key="2">
    <source>
        <dbReference type="EMBL" id="KAK9540898.1"/>
    </source>
</evidence>
<feature type="region of interest" description="Disordered" evidence="1">
    <location>
        <begin position="1"/>
        <end position="46"/>
    </location>
</feature>
<proteinExistence type="predicted"/>
<evidence type="ECO:0000256" key="1">
    <source>
        <dbReference type="SAM" id="MobiDB-lite"/>
    </source>
</evidence>
<protein>
    <submittedName>
        <fullName evidence="2">Uncharacterized protein</fullName>
    </submittedName>
</protein>
<organism evidence="2 3">
    <name type="scientific">Zoarces viviparus</name>
    <name type="common">Viviparous eelpout</name>
    <name type="synonym">Blennius viviparus</name>
    <dbReference type="NCBI Taxonomy" id="48416"/>
    <lineage>
        <taxon>Eukaryota</taxon>
        <taxon>Metazoa</taxon>
        <taxon>Chordata</taxon>
        <taxon>Craniata</taxon>
        <taxon>Vertebrata</taxon>
        <taxon>Euteleostomi</taxon>
        <taxon>Actinopterygii</taxon>
        <taxon>Neopterygii</taxon>
        <taxon>Teleostei</taxon>
        <taxon>Neoteleostei</taxon>
        <taxon>Acanthomorphata</taxon>
        <taxon>Eupercaria</taxon>
        <taxon>Perciformes</taxon>
        <taxon>Cottioidei</taxon>
        <taxon>Zoarcales</taxon>
        <taxon>Zoarcidae</taxon>
        <taxon>Zoarcinae</taxon>
        <taxon>Zoarces</taxon>
    </lineage>
</organism>
<dbReference type="EMBL" id="JBCEZU010000013">
    <property type="protein sequence ID" value="KAK9540898.1"/>
    <property type="molecule type" value="Genomic_DNA"/>
</dbReference>
<name>A0AAW1G241_ZOAVI</name>
<reference evidence="2 3" key="1">
    <citation type="journal article" date="2024" name="Genome Biol. Evol.">
        <title>Chromosome-level genome assembly of the viviparous eelpout Zoarces viviparus.</title>
        <authorList>
            <person name="Fuhrmann N."/>
            <person name="Brasseur M.V."/>
            <person name="Bakowski C.E."/>
            <person name="Podsiadlowski L."/>
            <person name="Prost S."/>
            <person name="Krehenwinkel H."/>
            <person name="Mayer C."/>
        </authorList>
    </citation>
    <scope>NUCLEOTIDE SEQUENCE [LARGE SCALE GENOMIC DNA]</scope>
    <source>
        <strain evidence="2">NO-MEL_2022_Ind0_liver</strain>
    </source>
</reference>
<feature type="compositionally biased region" description="Polar residues" evidence="1">
    <location>
        <begin position="12"/>
        <end position="21"/>
    </location>
</feature>
<feature type="compositionally biased region" description="Basic and acidic residues" evidence="1">
    <location>
        <begin position="1"/>
        <end position="11"/>
    </location>
</feature>
<accession>A0AAW1G241</accession>